<accession>A0AA96GQG5</accession>
<dbReference type="InterPro" id="IPR027417">
    <property type="entry name" value="P-loop_NTPase"/>
</dbReference>
<keyword evidence="4" id="KW-0547">Nucleotide-binding</keyword>
<keyword evidence="10" id="KW-0175">Coiled coil</keyword>
<dbReference type="GO" id="GO:0043590">
    <property type="term" value="C:bacterial nucleoid"/>
    <property type="evidence" value="ECO:0007669"/>
    <property type="project" value="TreeGrafter"/>
</dbReference>
<keyword evidence="14" id="KW-1185">Reference proteome</keyword>
<dbReference type="PANTHER" id="PTHR11059:SF0">
    <property type="entry name" value="DNA REPAIR PROTEIN RECN"/>
    <property type="match status" value="1"/>
</dbReference>
<comment type="function">
    <text evidence="1 9">May be involved in recombinational repair of damaged DNA.</text>
</comment>
<evidence type="ECO:0000256" key="5">
    <source>
        <dbReference type="ARBA" id="ARBA00022763"/>
    </source>
</evidence>
<keyword evidence="5 9" id="KW-0227">DNA damage</keyword>
<feature type="coiled-coil region" evidence="10">
    <location>
        <begin position="320"/>
        <end position="350"/>
    </location>
</feature>
<evidence type="ECO:0000256" key="8">
    <source>
        <dbReference type="ARBA" id="ARBA00033408"/>
    </source>
</evidence>
<dbReference type="RefSeq" id="WP_312748103.1">
    <property type="nucleotide sequence ID" value="NZ_CP116968.1"/>
</dbReference>
<dbReference type="NCBIfam" id="NF008121">
    <property type="entry name" value="PRK10869.1"/>
    <property type="match status" value="1"/>
</dbReference>
<dbReference type="GO" id="GO:0006281">
    <property type="term" value="P:DNA repair"/>
    <property type="evidence" value="ECO:0007669"/>
    <property type="project" value="UniProtKB-KW"/>
</dbReference>
<dbReference type="CDD" id="cd03241">
    <property type="entry name" value="ABC_RecN"/>
    <property type="match status" value="2"/>
</dbReference>
<dbReference type="FunFam" id="3.40.50.300:FF:000356">
    <property type="entry name" value="DNA repair protein RecN"/>
    <property type="match status" value="1"/>
</dbReference>
<dbReference type="SUPFAM" id="SSF52540">
    <property type="entry name" value="P-loop containing nucleoside triphosphate hydrolases"/>
    <property type="match status" value="1"/>
</dbReference>
<evidence type="ECO:0000256" key="3">
    <source>
        <dbReference type="ARBA" id="ARBA00021315"/>
    </source>
</evidence>
<dbReference type="InterPro" id="IPR004604">
    <property type="entry name" value="DNA_recomb/repair_RecN"/>
</dbReference>
<gene>
    <name evidence="13" type="primary">recN</name>
    <name evidence="13" type="ORF">PQG83_06865</name>
</gene>
<keyword evidence="6" id="KW-0067">ATP-binding</keyword>
<dbReference type="GO" id="GO:0009432">
    <property type="term" value="P:SOS response"/>
    <property type="evidence" value="ECO:0007669"/>
    <property type="project" value="TreeGrafter"/>
</dbReference>
<evidence type="ECO:0000256" key="9">
    <source>
        <dbReference type="PIRNR" id="PIRNR003128"/>
    </source>
</evidence>
<evidence type="ECO:0000256" key="4">
    <source>
        <dbReference type="ARBA" id="ARBA00022741"/>
    </source>
</evidence>
<dbReference type="Proteomes" id="UP001302494">
    <property type="component" value="Chromosome"/>
</dbReference>
<protein>
    <recommendedName>
        <fullName evidence="3 9">DNA repair protein RecN</fullName>
    </recommendedName>
    <alternativeName>
        <fullName evidence="8 9">Recombination protein N</fullName>
    </alternativeName>
</protein>
<name>A0AA96GQG5_9BACT</name>
<evidence type="ECO:0000313" key="14">
    <source>
        <dbReference type="Proteomes" id="UP001302494"/>
    </source>
</evidence>
<dbReference type="KEGG" id="nneo:PQG83_06865"/>
<dbReference type="EMBL" id="CP116968">
    <property type="protein sequence ID" value="WNM63468.1"/>
    <property type="molecule type" value="Genomic_DNA"/>
</dbReference>
<dbReference type="NCBIfam" id="TIGR00634">
    <property type="entry name" value="recN"/>
    <property type="match status" value="1"/>
</dbReference>
<dbReference type="AlphaFoldDB" id="A0AA96GQG5"/>
<organism evidence="13 14">
    <name type="scientific">Candidatus Nitrospira neomarina</name>
    <dbReference type="NCBI Taxonomy" id="3020899"/>
    <lineage>
        <taxon>Bacteria</taxon>
        <taxon>Pseudomonadati</taxon>
        <taxon>Nitrospirota</taxon>
        <taxon>Nitrospiria</taxon>
        <taxon>Nitrospirales</taxon>
        <taxon>Nitrospiraceae</taxon>
        <taxon>Nitrospira</taxon>
    </lineage>
</organism>
<dbReference type="PROSITE" id="PS00675">
    <property type="entry name" value="SIGMA54_INTERACT_1"/>
    <property type="match status" value="1"/>
</dbReference>
<dbReference type="PIRSF" id="PIRSF003128">
    <property type="entry name" value="RecN"/>
    <property type="match status" value="1"/>
</dbReference>
<dbReference type="Gene3D" id="3.40.50.300">
    <property type="entry name" value="P-loop containing nucleotide triphosphate hydrolases"/>
    <property type="match status" value="2"/>
</dbReference>
<dbReference type="PANTHER" id="PTHR11059">
    <property type="entry name" value="DNA REPAIR PROTEIN RECN"/>
    <property type="match status" value="1"/>
</dbReference>
<dbReference type="GO" id="GO:0006310">
    <property type="term" value="P:DNA recombination"/>
    <property type="evidence" value="ECO:0007669"/>
    <property type="project" value="InterPro"/>
</dbReference>
<reference evidence="13 14" key="1">
    <citation type="submission" date="2023-01" db="EMBL/GenBank/DDBJ databases">
        <title>Cultivation and genomic characterization of new, ubiquitous marine nitrite-oxidizing bacteria from the Nitrospirales.</title>
        <authorList>
            <person name="Mueller A.J."/>
            <person name="Daebeler A."/>
            <person name="Herbold C.W."/>
            <person name="Kirkegaard R.H."/>
            <person name="Daims H."/>
        </authorList>
    </citation>
    <scope>NUCLEOTIDE SEQUENCE [LARGE SCALE GENOMIC DNA]</scope>
    <source>
        <strain evidence="13 14">DK</strain>
    </source>
</reference>
<dbReference type="FunFam" id="3.40.50.300:FF:000319">
    <property type="entry name" value="DNA repair protein RecN"/>
    <property type="match status" value="1"/>
</dbReference>
<evidence type="ECO:0000256" key="1">
    <source>
        <dbReference type="ARBA" id="ARBA00003618"/>
    </source>
</evidence>
<evidence type="ECO:0000259" key="12">
    <source>
        <dbReference type="Pfam" id="PF02463"/>
    </source>
</evidence>
<proteinExistence type="inferred from homology"/>
<dbReference type="InterPro" id="IPR003395">
    <property type="entry name" value="RecF/RecN/SMC_N"/>
</dbReference>
<evidence type="ECO:0000256" key="2">
    <source>
        <dbReference type="ARBA" id="ARBA00009441"/>
    </source>
</evidence>
<evidence type="ECO:0000256" key="6">
    <source>
        <dbReference type="ARBA" id="ARBA00022840"/>
    </source>
</evidence>
<evidence type="ECO:0000256" key="11">
    <source>
        <dbReference type="SAM" id="MobiDB-lite"/>
    </source>
</evidence>
<dbReference type="InterPro" id="IPR025662">
    <property type="entry name" value="Sigma_54_int_dom_ATP-bd_1"/>
</dbReference>
<sequence>MLTELRISNFALIDQLHLEFPPGFLVLTGETGAGKSLLIDALVLITGGRASAEHIRFGAEEALLEACFLIPLTHPLASRLQGDGYLLPDQQDIIVRRILSRSGRNRNFLNGQLAPLQTIQDIGPQLVDIHGQHDQQSLLSPKTQLKLLDAFGNLEDVVGSYQVMHREWVEKKAALDEYVVRLRDQTNRQDILQYQYDELVKMQLQSGEEETLSQEYHRLKHSGRLGELSNQAFTALHEGERSILDYLGKVTEWVQELAKIDAHGESWVPLLEAANMSLREVTDNLRDYRTRIEYDPERMDLIDSRLAGLQRLKKKYGKPVEDLVELTKTLEQDLAQLQNGEEQVRYLQAEVTSRYESMKALAEDLSARRKAVAKHLVKEIKQELAALKMSTMEVQVNIEMANGDNRFGTAGMDRVEMLLAPNPGEPLMPLGRIASGGELSRIMLALKTVFAENDQTPVVIFDEIDSGIGGEAGNVMGSRLRQLAQFHQVCCITHLPQIASQAHAQFVVEKTTLEDRTLTRVHEVTGVHRETEIARMLGGGTLTPTIRKTAGEMLDRGNRPHVAPGHNKPPKKPAKT</sequence>
<dbReference type="GO" id="GO:0005524">
    <property type="term" value="F:ATP binding"/>
    <property type="evidence" value="ECO:0007669"/>
    <property type="project" value="UniProtKB-KW"/>
</dbReference>
<feature type="region of interest" description="Disordered" evidence="11">
    <location>
        <begin position="555"/>
        <end position="576"/>
    </location>
</feature>
<comment type="similarity">
    <text evidence="2 9">Belongs to the RecN family.</text>
</comment>
<keyword evidence="7 9" id="KW-0234">DNA repair</keyword>
<evidence type="ECO:0000256" key="7">
    <source>
        <dbReference type="ARBA" id="ARBA00023204"/>
    </source>
</evidence>
<dbReference type="Pfam" id="PF02463">
    <property type="entry name" value="SMC_N"/>
    <property type="match status" value="1"/>
</dbReference>
<feature type="domain" description="RecF/RecN/SMC N-terminal" evidence="12">
    <location>
        <begin position="1"/>
        <end position="510"/>
    </location>
</feature>
<evidence type="ECO:0000256" key="10">
    <source>
        <dbReference type="SAM" id="Coils"/>
    </source>
</evidence>
<evidence type="ECO:0000313" key="13">
    <source>
        <dbReference type="EMBL" id="WNM63468.1"/>
    </source>
</evidence>